<protein>
    <submittedName>
        <fullName evidence="7">Deoxyribonuclease TATDN3</fullName>
    </submittedName>
</protein>
<accession>A0A1I8BQ35</accession>
<evidence type="ECO:0000313" key="6">
    <source>
        <dbReference type="Proteomes" id="UP000095281"/>
    </source>
</evidence>
<feature type="binding site" evidence="5">
    <location>
        <position position="212"/>
    </location>
    <ligand>
        <name>a divalent metal cation</name>
        <dbReference type="ChEBI" id="CHEBI:60240"/>
        <label>1</label>
    </ligand>
</feature>
<dbReference type="PIRSF" id="PIRSF005902">
    <property type="entry name" value="DNase_TatD"/>
    <property type="match status" value="1"/>
</dbReference>
<dbReference type="InterPro" id="IPR001130">
    <property type="entry name" value="TatD-like"/>
</dbReference>
<dbReference type="Gene3D" id="3.20.20.140">
    <property type="entry name" value="Metal-dependent hydrolases"/>
    <property type="match status" value="1"/>
</dbReference>
<feature type="binding site" evidence="5">
    <location>
        <position position="7"/>
    </location>
    <ligand>
        <name>a divalent metal cation</name>
        <dbReference type="ChEBI" id="CHEBI:60240"/>
        <label>1</label>
    </ligand>
</feature>
<keyword evidence="3" id="KW-0378">Hydrolase</keyword>
<feature type="binding site" evidence="5">
    <location>
        <position position="141"/>
    </location>
    <ligand>
        <name>a divalent metal cation</name>
        <dbReference type="ChEBI" id="CHEBI:60240"/>
        <label>2</label>
    </ligand>
</feature>
<feature type="binding site" evidence="5">
    <location>
        <position position="100"/>
    </location>
    <ligand>
        <name>a divalent metal cation</name>
        <dbReference type="ChEBI" id="CHEBI:60240"/>
        <label>1</label>
    </ligand>
</feature>
<dbReference type="CDD" id="cd01310">
    <property type="entry name" value="TatD_DNAse"/>
    <property type="match status" value="1"/>
</dbReference>
<organism evidence="6 7">
    <name type="scientific">Meloidogyne hapla</name>
    <name type="common">Root-knot nematode worm</name>
    <dbReference type="NCBI Taxonomy" id="6305"/>
    <lineage>
        <taxon>Eukaryota</taxon>
        <taxon>Metazoa</taxon>
        <taxon>Ecdysozoa</taxon>
        <taxon>Nematoda</taxon>
        <taxon>Chromadorea</taxon>
        <taxon>Rhabditida</taxon>
        <taxon>Tylenchina</taxon>
        <taxon>Tylenchomorpha</taxon>
        <taxon>Tylenchoidea</taxon>
        <taxon>Meloidogynidae</taxon>
        <taxon>Meloidogyninae</taxon>
        <taxon>Meloidogyne</taxon>
    </lineage>
</organism>
<feature type="binding site" evidence="5">
    <location>
        <position position="5"/>
    </location>
    <ligand>
        <name>a divalent metal cation</name>
        <dbReference type="ChEBI" id="CHEBI:60240"/>
        <label>1</label>
    </ligand>
</feature>
<dbReference type="OMA" id="HTHLDMQ"/>
<keyword evidence="2 5" id="KW-0479">Metal-binding</keyword>
<dbReference type="PANTHER" id="PTHR46317">
    <property type="entry name" value="HYDROLASE OF PHP SUPERFAMILY-RELATED PROTEIN"/>
    <property type="match status" value="1"/>
</dbReference>
<reference evidence="7" key="1">
    <citation type="submission" date="2016-11" db="UniProtKB">
        <authorList>
            <consortium name="WormBaseParasite"/>
        </authorList>
    </citation>
    <scope>IDENTIFICATION</scope>
</reference>
<evidence type="ECO:0000256" key="4">
    <source>
        <dbReference type="ARBA" id="ARBA00093287"/>
    </source>
</evidence>
<dbReference type="InterPro" id="IPR032466">
    <property type="entry name" value="Metal_Hydrolase"/>
</dbReference>
<dbReference type="SUPFAM" id="SSF51556">
    <property type="entry name" value="Metallo-dependent hydrolases"/>
    <property type="match status" value="1"/>
</dbReference>
<dbReference type="GO" id="GO:0016788">
    <property type="term" value="F:hydrolase activity, acting on ester bonds"/>
    <property type="evidence" value="ECO:0007669"/>
    <property type="project" value="InterPro"/>
</dbReference>
<dbReference type="AlphaFoldDB" id="A0A1I8BQ35"/>
<evidence type="ECO:0000256" key="5">
    <source>
        <dbReference type="PIRSR" id="PIRSR005902-1"/>
    </source>
</evidence>
<evidence type="ECO:0000256" key="2">
    <source>
        <dbReference type="ARBA" id="ARBA00022723"/>
    </source>
</evidence>
<evidence type="ECO:0000256" key="3">
    <source>
        <dbReference type="ARBA" id="ARBA00022801"/>
    </source>
</evidence>
<dbReference type="Pfam" id="PF01026">
    <property type="entry name" value="TatD_DNase"/>
    <property type="match status" value="1"/>
</dbReference>
<dbReference type="GO" id="GO:0046872">
    <property type="term" value="F:metal ion binding"/>
    <property type="evidence" value="ECO:0007669"/>
    <property type="project" value="UniProtKB-KW"/>
</dbReference>
<dbReference type="WBParaSite" id="MhA1_Contig357.frz3.gene15">
    <property type="protein sequence ID" value="MhA1_Contig357.frz3.gene15"/>
    <property type="gene ID" value="MhA1_Contig357.frz3.gene15"/>
</dbReference>
<evidence type="ECO:0000256" key="1">
    <source>
        <dbReference type="ARBA" id="ARBA00009275"/>
    </source>
</evidence>
<sequence length="263" mass="29336">MIDCHCHLADSWFNKDIEQVIERAKEAGVVHAVVVAEYPSDFPRIFELAKQFPDFIKPCIGVHPVQKGYVSVTQQLFKDSQVEKSIRDAFESNLIHGIGEVGLDFTPRYLTNGSGDKDEQRAVFGSQIEIAKELGLTLNVHSRSAGKPVIELLQSFGAKNVLLHAFTGNIKSVRLGVEADFHFSLAPAFTVNKEKEEFVRTVPLERLCLESDSPVLGPNREERNEPANIRLSAEFIARVKGIDVAEVIKITSANARRLFRIPL</sequence>
<dbReference type="Proteomes" id="UP000095281">
    <property type="component" value="Unplaced"/>
</dbReference>
<proteinExistence type="inferred from homology"/>
<comment type="function">
    <text evidence="4">Exhibits 3'-exonuclease activities and apurinic/apyrimidinic (AP) endonuclease (in vitro). Show preferential AP endonuclease activity on double-stranded DNA substrates and 3'- exonuclease activity on single-stranded DNA.</text>
</comment>
<dbReference type="PANTHER" id="PTHR46317:SF1">
    <property type="entry name" value="HYDROLASE, TATD FAMILY"/>
    <property type="match status" value="1"/>
</dbReference>
<comment type="similarity">
    <text evidence="1">Belongs to the metallo-dependent hydrolases superfamily. TatD-type hydrolase family.</text>
</comment>
<evidence type="ECO:0000313" key="7">
    <source>
        <dbReference type="WBParaSite" id="MhA1_Contig357.frz3.gene15"/>
    </source>
</evidence>
<name>A0A1I8BQ35_MELHA</name>
<keyword evidence="6" id="KW-1185">Reference proteome</keyword>
<feature type="binding site" evidence="5">
    <location>
        <position position="164"/>
    </location>
    <ligand>
        <name>a divalent metal cation</name>
        <dbReference type="ChEBI" id="CHEBI:60240"/>
        <label>2</label>
    </ligand>
</feature>